<dbReference type="EC" id="1.17.1.8" evidence="11 14"/>
<dbReference type="FunFam" id="3.40.50.720:FF:000048">
    <property type="entry name" value="4-hydroxy-tetrahydrodipicolinate reductase"/>
    <property type="match status" value="1"/>
</dbReference>
<evidence type="ECO:0000256" key="7">
    <source>
        <dbReference type="ARBA" id="ARBA00023002"/>
    </source>
</evidence>
<dbReference type="InterPro" id="IPR022663">
    <property type="entry name" value="DapB_C"/>
</dbReference>
<evidence type="ECO:0000256" key="12">
    <source>
        <dbReference type="ARBA" id="ARBA00049080"/>
    </source>
</evidence>
<keyword evidence="7 14" id="KW-0560">Oxidoreductase</keyword>
<protein>
    <recommendedName>
        <fullName evidence="11 14">4-hydroxy-tetrahydrodipicolinate reductase</fullName>
        <shortName evidence="14">HTPA reductase</shortName>
        <ecNumber evidence="11 14">1.17.1.8</ecNumber>
    </recommendedName>
</protein>
<feature type="binding site" evidence="14">
    <location>
        <begin position="165"/>
        <end position="166"/>
    </location>
    <ligand>
        <name>(S)-2,3,4,5-tetrahydrodipicolinate</name>
        <dbReference type="ChEBI" id="CHEBI:16845"/>
    </ligand>
</feature>
<dbReference type="GO" id="GO:0016726">
    <property type="term" value="F:oxidoreductase activity, acting on CH or CH2 groups, NAD or NADP as acceptor"/>
    <property type="evidence" value="ECO:0007669"/>
    <property type="project" value="UniProtKB-UniRule"/>
</dbReference>
<dbReference type="GO" id="GO:0005829">
    <property type="term" value="C:cytosol"/>
    <property type="evidence" value="ECO:0007669"/>
    <property type="project" value="TreeGrafter"/>
</dbReference>
<comment type="subcellular location">
    <subcellularLocation>
        <location evidence="1 14">Cytoplasm</location>
    </subcellularLocation>
</comment>
<accession>A0A7R6SRN3</accession>
<dbReference type="GO" id="GO:0008839">
    <property type="term" value="F:4-hydroxy-tetrahydrodipicolinate reductase"/>
    <property type="evidence" value="ECO:0007669"/>
    <property type="project" value="UniProtKB-UniRule"/>
</dbReference>
<reference evidence="17 18" key="1">
    <citation type="journal article" date="2008" name="Int. J. Syst. Evol. Microbiol.">
        <title>Amphritea japonica sp. nov. and Amphritea balenae sp. nov., isolated from the sediment adjacent to sperm whale carcasses off Kagoshima, Japan.</title>
        <authorList>
            <person name="Miyazaki M."/>
            <person name="Nogi Y."/>
            <person name="Fujiwara Y."/>
            <person name="Kawato M."/>
            <person name="Nagahama T."/>
            <person name="Kubokawa K."/>
            <person name="Horikoshi K."/>
        </authorList>
    </citation>
    <scope>NUCLEOTIDE SEQUENCE [LARGE SCALE GENOMIC DNA]</scope>
    <source>
        <strain evidence="17 18">ATCC BAA-1530</strain>
    </source>
</reference>
<keyword evidence="6 14" id="KW-0220">Diaminopimelate biosynthesis</keyword>
<organism evidence="17 18">
    <name type="scientific">Amphritea japonica ATCC BAA-1530</name>
    <dbReference type="NCBI Taxonomy" id="1278309"/>
    <lineage>
        <taxon>Bacteria</taxon>
        <taxon>Pseudomonadati</taxon>
        <taxon>Pseudomonadota</taxon>
        <taxon>Gammaproteobacteria</taxon>
        <taxon>Oceanospirillales</taxon>
        <taxon>Oceanospirillaceae</taxon>
        <taxon>Amphritea</taxon>
    </lineage>
</organism>
<evidence type="ECO:0000256" key="9">
    <source>
        <dbReference type="ARBA" id="ARBA00023154"/>
    </source>
</evidence>
<feature type="active site" description="Proton donor" evidence="14">
    <location>
        <position position="159"/>
    </location>
</feature>
<comment type="caution">
    <text evidence="14">Lacks conserved residue(s) required for the propagation of feature annotation.</text>
</comment>
<dbReference type="InterPro" id="IPR036291">
    <property type="entry name" value="NAD(P)-bd_dom_sf"/>
</dbReference>
<comment type="pathway">
    <text evidence="10 14">Amino-acid biosynthesis; L-lysine biosynthesis via DAP pathway; (S)-tetrahydrodipicolinate from L-aspartate: step 4/4.</text>
</comment>
<evidence type="ECO:0000256" key="14">
    <source>
        <dbReference type="HAMAP-Rule" id="MF_00102"/>
    </source>
</evidence>
<dbReference type="PROSITE" id="PS01298">
    <property type="entry name" value="DAPB"/>
    <property type="match status" value="1"/>
</dbReference>
<comment type="catalytic activity">
    <reaction evidence="12 14">
        <text>(S)-2,3,4,5-tetrahydrodipicolinate + NADP(+) + H2O = (2S,4S)-4-hydroxy-2,3,4,5-tetrahydrodipicolinate + NADPH + H(+)</text>
        <dbReference type="Rhea" id="RHEA:35331"/>
        <dbReference type="ChEBI" id="CHEBI:15377"/>
        <dbReference type="ChEBI" id="CHEBI:15378"/>
        <dbReference type="ChEBI" id="CHEBI:16845"/>
        <dbReference type="ChEBI" id="CHEBI:57783"/>
        <dbReference type="ChEBI" id="CHEBI:58349"/>
        <dbReference type="ChEBI" id="CHEBI:67139"/>
        <dbReference type="EC" id="1.17.1.8"/>
    </reaction>
</comment>
<dbReference type="Gene3D" id="3.30.360.10">
    <property type="entry name" value="Dihydrodipicolinate Reductase, domain 2"/>
    <property type="match status" value="1"/>
</dbReference>
<evidence type="ECO:0000256" key="5">
    <source>
        <dbReference type="ARBA" id="ARBA00022857"/>
    </source>
</evidence>
<feature type="binding site" evidence="14">
    <location>
        <position position="35"/>
    </location>
    <ligand>
        <name>NAD(+)</name>
        <dbReference type="ChEBI" id="CHEBI:57540"/>
    </ligand>
</feature>
<comment type="function">
    <text evidence="14">Catalyzes the conversion of 4-hydroxy-tetrahydrodipicolinate (HTPA) to tetrahydrodipicolinate.</text>
</comment>
<keyword evidence="4 14" id="KW-0028">Amino-acid biosynthesis</keyword>
<dbReference type="RefSeq" id="WP_019620864.1">
    <property type="nucleotide sequence ID" value="NZ_AP014545.1"/>
</dbReference>
<comment type="caution">
    <text evidence="14">Was originally thought to be a dihydrodipicolinate reductase (DHDPR), catalyzing the conversion of dihydrodipicolinate to tetrahydrodipicolinate. However, it was shown in E.coli that the substrate of the enzymatic reaction is not dihydrodipicolinate (DHDP) but in fact (2S,4S)-4-hydroxy-2,3,4,5-tetrahydrodipicolinic acid (HTPA), the product released by the DapA-catalyzed reaction.</text>
</comment>
<feature type="binding site" evidence="14">
    <location>
        <begin position="122"/>
        <end position="125"/>
    </location>
    <ligand>
        <name>NAD(+)</name>
        <dbReference type="ChEBI" id="CHEBI:57540"/>
    </ligand>
</feature>
<name>A0A7R6SRN3_9GAMM</name>
<comment type="similarity">
    <text evidence="2 14">Belongs to the DapB family.</text>
</comment>
<evidence type="ECO:0000313" key="18">
    <source>
        <dbReference type="Proteomes" id="UP000595663"/>
    </source>
</evidence>
<dbReference type="InterPro" id="IPR022664">
    <property type="entry name" value="DapB_N_CS"/>
</dbReference>
<dbReference type="GO" id="GO:0009089">
    <property type="term" value="P:lysine biosynthetic process via diaminopimelate"/>
    <property type="evidence" value="ECO:0007669"/>
    <property type="project" value="UniProtKB-UniRule"/>
</dbReference>
<dbReference type="GO" id="GO:0050661">
    <property type="term" value="F:NADP binding"/>
    <property type="evidence" value="ECO:0007669"/>
    <property type="project" value="UniProtKB-UniRule"/>
</dbReference>
<feature type="active site" description="Proton donor/acceptor" evidence="14">
    <location>
        <position position="155"/>
    </location>
</feature>
<evidence type="ECO:0000256" key="3">
    <source>
        <dbReference type="ARBA" id="ARBA00022490"/>
    </source>
</evidence>
<keyword evidence="5 14" id="KW-0521">NADP</keyword>
<dbReference type="Pfam" id="PF01113">
    <property type="entry name" value="DapB_N"/>
    <property type="match status" value="1"/>
</dbReference>
<evidence type="ECO:0000256" key="1">
    <source>
        <dbReference type="ARBA" id="ARBA00004496"/>
    </source>
</evidence>
<evidence type="ECO:0000256" key="8">
    <source>
        <dbReference type="ARBA" id="ARBA00023027"/>
    </source>
</evidence>
<dbReference type="InterPro" id="IPR023940">
    <property type="entry name" value="DHDPR_bac"/>
</dbReference>
<sequence length="268" mass="27902">MIRIAVTGAAGRMGKTNIEAIQAAEGVQLGAAIVEATSSLIGADAGEVAGVGKQGVAIVGSLAEVMDDFDVLIDFTAPKATLSNLALCAEHGKAMVIGTTGLSEAERAELTSFGEKMPVVFASNMSVGVNLCFKLLAEAAQALGDDYDVEIIETHHHHKVDSPSGTALSMGEAVAGALGRDLRQCAVYGREGQIGARTKEEIGFVTVRAGDVVGDHTVLFATEGERIEITHKASSRMTFAKGAVRAAGWLAGKEKGLYDMQDVLDLRD</sequence>
<feature type="domain" description="Dihydrodipicolinate reductase N-terminal" evidence="15">
    <location>
        <begin position="2"/>
        <end position="125"/>
    </location>
</feature>
<dbReference type="Gene3D" id="3.40.50.720">
    <property type="entry name" value="NAD(P)-binding Rossmann-like Domain"/>
    <property type="match status" value="1"/>
</dbReference>
<dbReference type="Pfam" id="PF05173">
    <property type="entry name" value="DapB_C"/>
    <property type="match status" value="1"/>
</dbReference>
<evidence type="ECO:0000256" key="2">
    <source>
        <dbReference type="ARBA" id="ARBA00006642"/>
    </source>
</evidence>
<evidence type="ECO:0000256" key="4">
    <source>
        <dbReference type="ARBA" id="ARBA00022605"/>
    </source>
</evidence>
<keyword evidence="18" id="KW-1185">Reference proteome</keyword>
<feature type="domain" description="Dihydrodipicolinate reductase C-terminal" evidence="16">
    <location>
        <begin position="128"/>
        <end position="264"/>
    </location>
</feature>
<dbReference type="CDD" id="cd02274">
    <property type="entry name" value="DHDPR_N"/>
    <property type="match status" value="1"/>
</dbReference>
<keyword evidence="8 14" id="KW-0520">NAD</keyword>
<evidence type="ECO:0000256" key="13">
    <source>
        <dbReference type="ARBA" id="ARBA00049396"/>
    </source>
</evidence>
<dbReference type="PIRSF" id="PIRSF000161">
    <property type="entry name" value="DHPR"/>
    <property type="match status" value="1"/>
</dbReference>
<keyword evidence="3 14" id="KW-0963">Cytoplasm</keyword>
<keyword evidence="9 14" id="KW-0457">Lysine biosynthesis</keyword>
<feature type="binding site" evidence="14">
    <location>
        <begin position="98"/>
        <end position="100"/>
    </location>
    <ligand>
        <name>NAD(+)</name>
        <dbReference type="ChEBI" id="CHEBI:57540"/>
    </ligand>
</feature>
<dbReference type="SUPFAM" id="SSF55347">
    <property type="entry name" value="Glyceraldehyde-3-phosphate dehydrogenase-like, C-terminal domain"/>
    <property type="match status" value="1"/>
</dbReference>
<feature type="binding site" evidence="14">
    <location>
        <position position="156"/>
    </location>
    <ligand>
        <name>(S)-2,3,4,5-tetrahydrodipicolinate</name>
        <dbReference type="ChEBI" id="CHEBI:16845"/>
    </ligand>
</feature>
<feature type="binding site" evidence="14">
    <location>
        <begin position="8"/>
        <end position="13"/>
    </location>
    <ligand>
        <name>NAD(+)</name>
        <dbReference type="ChEBI" id="CHEBI:57540"/>
    </ligand>
</feature>
<evidence type="ECO:0000259" key="16">
    <source>
        <dbReference type="Pfam" id="PF05173"/>
    </source>
</evidence>
<evidence type="ECO:0000259" key="15">
    <source>
        <dbReference type="Pfam" id="PF01113"/>
    </source>
</evidence>
<dbReference type="InterPro" id="IPR000846">
    <property type="entry name" value="DapB_N"/>
</dbReference>
<dbReference type="PANTHER" id="PTHR20836:SF0">
    <property type="entry name" value="4-HYDROXY-TETRAHYDRODIPICOLINATE REDUCTASE 1, CHLOROPLASTIC-RELATED"/>
    <property type="match status" value="1"/>
</dbReference>
<dbReference type="AlphaFoldDB" id="A0A7R6SRN3"/>
<dbReference type="KEGG" id="ajp:AMJAP_0361"/>
<evidence type="ECO:0000256" key="10">
    <source>
        <dbReference type="ARBA" id="ARBA00037922"/>
    </source>
</evidence>
<dbReference type="PANTHER" id="PTHR20836">
    <property type="entry name" value="DIHYDRODIPICOLINATE REDUCTASE"/>
    <property type="match status" value="1"/>
</dbReference>
<evidence type="ECO:0000313" key="17">
    <source>
        <dbReference type="EMBL" id="BBB24960.1"/>
    </source>
</evidence>
<dbReference type="EMBL" id="AP014545">
    <property type="protein sequence ID" value="BBB24960.1"/>
    <property type="molecule type" value="Genomic_DNA"/>
</dbReference>
<dbReference type="HAMAP" id="MF_00102">
    <property type="entry name" value="DapB"/>
    <property type="match status" value="1"/>
</dbReference>
<comment type="subunit">
    <text evidence="14">Homotetramer.</text>
</comment>
<proteinExistence type="inferred from homology"/>
<dbReference type="UniPathway" id="UPA00034">
    <property type="reaction ID" value="UER00018"/>
</dbReference>
<dbReference type="GO" id="GO:0019877">
    <property type="term" value="P:diaminopimelate biosynthetic process"/>
    <property type="evidence" value="ECO:0007669"/>
    <property type="project" value="UniProtKB-UniRule"/>
</dbReference>
<dbReference type="Proteomes" id="UP000595663">
    <property type="component" value="Chromosome"/>
</dbReference>
<comment type="catalytic activity">
    <reaction evidence="13 14">
        <text>(S)-2,3,4,5-tetrahydrodipicolinate + NAD(+) + H2O = (2S,4S)-4-hydroxy-2,3,4,5-tetrahydrodipicolinate + NADH + H(+)</text>
        <dbReference type="Rhea" id="RHEA:35323"/>
        <dbReference type="ChEBI" id="CHEBI:15377"/>
        <dbReference type="ChEBI" id="CHEBI:15378"/>
        <dbReference type="ChEBI" id="CHEBI:16845"/>
        <dbReference type="ChEBI" id="CHEBI:57540"/>
        <dbReference type="ChEBI" id="CHEBI:57945"/>
        <dbReference type="ChEBI" id="CHEBI:67139"/>
        <dbReference type="EC" id="1.17.1.8"/>
    </reaction>
</comment>
<evidence type="ECO:0000256" key="11">
    <source>
        <dbReference type="ARBA" id="ARBA00038983"/>
    </source>
</evidence>
<dbReference type="FunFam" id="3.30.360.10:FF:000004">
    <property type="entry name" value="4-hydroxy-tetrahydrodipicolinate reductase"/>
    <property type="match status" value="1"/>
</dbReference>
<dbReference type="SUPFAM" id="SSF51735">
    <property type="entry name" value="NAD(P)-binding Rossmann-fold domains"/>
    <property type="match status" value="1"/>
</dbReference>
<dbReference type="GO" id="GO:0051287">
    <property type="term" value="F:NAD binding"/>
    <property type="evidence" value="ECO:0007669"/>
    <property type="project" value="UniProtKB-UniRule"/>
</dbReference>
<evidence type="ECO:0000256" key="6">
    <source>
        <dbReference type="ARBA" id="ARBA00022915"/>
    </source>
</evidence>
<dbReference type="NCBIfam" id="TIGR00036">
    <property type="entry name" value="dapB"/>
    <property type="match status" value="1"/>
</dbReference>
<gene>
    <name evidence="14 17" type="primary">dapB</name>
    <name evidence="17" type="ORF">AMJAP_0361</name>
</gene>